<name>A0AA37V4I1_9MYCO</name>
<dbReference type="PANTHER" id="PTHR42899">
    <property type="entry name" value="SPERMATOGENESIS-ASSOCIATED PROTEIN 20"/>
    <property type="match status" value="1"/>
</dbReference>
<dbReference type="SUPFAM" id="SSF52833">
    <property type="entry name" value="Thioredoxin-like"/>
    <property type="match status" value="1"/>
</dbReference>
<dbReference type="SUPFAM" id="SSF48208">
    <property type="entry name" value="Six-hairpin glycosidases"/>
    <property type="match status" value="1"/>
</dbReference>
<keyword evidence="4" id="KW-1185">Reference proteome</keyword>
<dbReference type="GO" id="GO:0005975">
    <property type="term" value="P:carbohydrate metabolic process"/>
    <property type="evidence" value="ECO:0007669"/>
    <property type="project" value="InterPro"/>
</dbReference>
<evidence type="ECO:0000259" key="1">
    <source>
        <dbReference type="Pfam" id="PF03190"/>
    </source>
</evidence>
<proteinExistence type="predicted"/>
<dbReference type="PIRSF" id="PIRSF006402">
    <property type="entry name" value="UCP006402_thioredoxin"/>
    <property type="match status" value="1"/>
</dbReference>
<dbReference type="CDD" id="cd02955">
    <property type="entry name" value="SSP411"/>
    <property type="match status" value="1"/>
</dbReference>
<gene>
    <name evidence="2" type="ORF">MmonteBS_37650</name>
    <name evidence="3" type="ORF">NJB18185_47950</name>
</gene>
<dbReference type="Proteomes" id="UP000245060">
    <property type="component" value="Unassembled WGS sequence"/>
</dbReference>
<reference evidence="2" key="1">
    <citation type="journal article" date="2018" name="Genome Announc.">
        <title>Draft Genome Sequence of Mycobacterium montefiorense Isolated from Japanese Black Salamander (Hynobius nigrescens).</title>
        <authorList>
            <person name="Fukano H."/>
            <person name="Yoshida M."/>
            <person name="Shimizu A."/>
            <person name="Iwao H."/>
            <person name="Katayama Y."/>
            <person name="Omatsu T."/>
            <person name="Mizutani T."/>
            <person name="Kurata O."/>
            <person name="Wada S."/>
            <person name="Hoshino Y."/>
        </authorList>
    </citation>
    <scope>NUCLEOTIDE SEQUENCE</scope>
    <source>
        <strain evidence="2">BS</strain>
    </source>
</reference>
<sequence length="671" mass="71432">MSPAESSSVNTLGLATSPYLRQHADNPVHWQQWTAQAMADAAARDVPILLSIGYAACHWCHVMAHESFEDDEVAAAMNAGFVCVKVDREERPDIDAVYMNATVALTGQGGWPMTCFLTPDGRPFFCGTYYPKVGFLQLLSAVTETWQQRRDEVEEASDHIAGELRKMSSGLPGGGPAIGPELCDQAVAAVLADQDTVRGGFGGAPKFPPSAILEALLRNYERTGSPAALEAVERAGNAMARGGIYDQLAGGFARYSVDNAWVVPHFEKMLYDNALLLHAYAHWARRTGDPLARRVTAQTAQFLLDELADGAMFISSLDADADGREGSTYVWTPQQLTDVLGPDDGRFAAEVFAVTQSGTFEHGTSVLQLPGDPDDPQRLERVRTALLAARATRTQPGRAALVVTSWNGLAITALAEASVALEEPELVRAARRCATALLDTHVVDGRLRRASLGRVVGDSAAILEDHAMLATGLLALYQLDAEDVWLTAACGLLDTACAHFADPRQPGRWYDTADDAEQLMLRPSDPLDGATPSGASTITEALLTAAHLVDSRNAPRYLQAATEALTAHSALLAQAPRSAGHWLGVAEAAIRGPLQVAVACSSPRSPLLLDARRFAPGGAIVMGGKMDSSALLVGRDRVHSADAAYVCRGRLCDLPVTRSADLAAALGVPAR</sequence>
<evidence type="ECO:0000313" key="2">
    <source>
        <dbReference type="EMBL" id="GBG39393.1"/>
    </source>
</evidence>
<reference evidence="3" key="3">
    <citation type="journal article" date="2022" name="Microbiol. Resour. Announc.">
        <title>Draft Genome Sequences of Eight Mycobacterium montefiorense Strains Isolated from Salamanders in Captivity.</title>
        <authorList>
            <person name="Komine T."/>
            <person name="Ihara H."/>
            <person name="Fukano H."/>
            <person name="Hoshino Y."/>
            <person name="Kurata O."/>
            <person name="Wada S."/>
        </authorList>
    </citation>
    <scope>NUCLEOTIDE SEQUENCE</scope>
    <source>
        <strain evidence="3">NJB18185</strain>
    </source>
</reference>
<feature type="domain" description="Spermatogenesis-associated protein 20-like TRX" evidence="1">
    <location>
        <begin position="10"/>
        <end position="164"/>
    </location>
</feature>
<dbReference type="InterPro" id="IPR036249">
    <property type="entry name" value="Thioredoxin-like_sf"/>
</dbReference>
<dbReference type="Gene3D" id="3.40.30.10">
    <property type="entry name" value="Glutaredoxin"/>
    <property type="match status" value="1"/>
</dbReference>
<dbReference type="InterPro" id="IPR024705">
    <property type="entry name" value="Ssp411"/>
</dbReference>
<dbReference type="InterPro" id="IPR004879">
    <property type="entry name" value="Ssp411-like_TRX"/>
</dbReference>
<dbReference type="RefSeq" id="WP_108924465.1">
    <property type="nucleotide sequence ID" value="NZ_BFCH01000019.1"/>
</dbReference>
<dbReference type="Gene3D" id="1.50.10.10">
    <property type="match status" value="1"/>
</dbReference>
<dbReference type="EMBL" id="BQYH01000065">
    <property type="protein sequence ID" value="GKU75024.1"/>
    <property type="molecule type" value="Genomic_DNA"/>
</dbReference>
<dbReference type="InterPro" id="IPR012341">
    <property type="entry name" value="6hp_glycosidase-like_sf"/>
</dbReference>
<protein>
    <recommendedName>
        <fullName evidence="1">Spermatogenesis-associated protein 20-like TRX domain-containing protein</fullName>
    </recommendedName>
</protein>
<evidence type="ECO:0000313" key="3">
    <source>
        <dbReference type="EMBL" id="GKU75024.1"/>
    </source>
</evidence>
<comment type="caution">
    <text evidence="3">The sequence shown here is derived from an EMBL/GenBank/DDBJ whole genome shotgun (WGS) entry which is preliminary data.</text>
</comment>
<dbReference type="EMBL" id="BFCH01000019">
    <property type="protein sequence ID" value="GBG39393.1"/>
    <property type="molecule type" value="Genomic_DNA"/>
</dbReference>
<dbReference type="InterPro" id="IPR008928">
    <property type="entry name" value="6-hairpin_glycosidase_sf"/>
</dbReference>
<reference evidence="4" key="2">
    <citation type="submission" date="2018-04" db="EMBL/GenBank/DDBJ databases">
        <title>Draft genome sequence of Mycobacterium montefiorense isolated from Japanese black salamander.</title>
        <authorList>
            <person name="Fukano H."/>
            <person name="Yoshida M."/>
            <person name="Shimizu A."/>
            <person name="Iwao H."/>
            <person name="Kurata O."/>
            <person name="Katayama Y."/>
            <person name="Omatsu T."/>
            <person name="Mizutani T."/>
            <person name="Wada S."/>
            <person name="Hoshino Y."/>
        </authorList>
    </citation>
    <scope>NUCLEOTIDE SEQUENCE [LARGE SCALE GENOMIC DNA]</scope>
    <source>
        <strain evidence="4">BS</strain>
    </source>
</reference>
<dbReference type="Pfam" id="PF03190">
    <property type="entry name" value="Thioredox_DsbH"/>
    <property type="match status" value="1"/>
</dbReference>
<dbReference type="Proteomes" id="UP001139505">
    <property type="component" value="Unassembled WGS sequence"/>
</dbReference>
<dbReference type="AlphaFoldDB" id="A0AA37V4I1"/>
<dbReference type="PANTHER" id="PTHR42899:SF1">
    <property type="entry name" value="SPERMATOGENESIS-ASSOCIATED PROTEIN 20"/>
    <property type="match status" value="1"/>
</dbReference>
<evidence type="ECO:0000313" key="4">
    <source>
        <dbReference type="Proteomes" id="UP000245060"/>
    </source>
</evidence>
<evidence type="ECO:0000313" key="5">
    <source>
        <dbReference type="Proteomes" id="UP001139505"/>
    </source>
</evidence>
<accession>A0AA37V4I1</accession>
<organism evidence="3 5">
    <name type="scientific">Mycobacterium montefiorense</name>
    <dbReference type="NCBI Taxonomy" id="154654"/>
    <lineage>
        <taxon>Bacteria</taxon>
        <taxon>Bacillati</taxon>
        <taxon>Actinomycetota</taxon>
        <taxon>Actinomycetes</taxon>
        <taxon>Mycobacteriales</taxon>
        <taxon>Mycobacteriaceae</taxon>
        <taxon>Mycobacterium</taxon>
        <taxon>Mycobacterium simiae complex</taxon>
    </lineage>
</organism>
<reference evidence="3" key="4">
    <citation type="submission" date="2022-04" db="EMBL/GenBank/DDBJ databases">
        <authorList>
            <person name="Komine T."/>
            <person name="Fukano H."/>
            <person name="Wada S."/>
        </authorList>
    </citation>
    <scope>NUCLEOTIDE SEQUENCE</scope>
    <source>
        <strain evidence="3">NJB18185</strain>
    </source>
</reference>